<dbReference type="GO" id="GO:0005667">
    <property type="term" value="C:transcription regulator complex"/>
    <property type="evidence" value="ECO:0007669"/>
    <property type="project" value="TreeGrafter"/>
</dbReference>
<dbReference type="SUPFAM" id="SSF47954">
    <property type="entry name" value="Cyclin-like"/>
    <property type="match status" value="1"/>
</dbReference>
<dbReference type="Proteomes" id="UP001224775">
    <property type="component" value="Unassembled WGS sequence"/>
</dbReference>
<organism evidence="2 3">
    <name type="scientific">Skeletonema marinoi</name>
    <dbReference type="NCBI Taxonomy" id="267567"/>
    <lineage>
        <taxon>Eukaryota</taxon>
        <taxon>Sar</taxon>
        <taxon>Stramenopiles</taxon>
        <taxon>Ochrophyta</taxon>
        <taxon>Bacillariophyta</taxon>
        <taxon>Coscinodiscophyceae</taxon>
        <taxon>Thalassiosirophycidae</taxon>
        <taxon>Thalassiosirales</taxon>
        <taxon>Skeletonemataceae</taxon>
        <taxon>Skeletonema</taxon>
        <taxon>Skeletonema marinoi-dohrnii complex</taxon>
    </lineage>
</organism>
<feature type="domain" description="Retinoblastoma-associated protein B-box" evidence="1">
    <location>
        <begin position="761"/>
        <end position="892"/>
    </location>
</feature>
<gene>
    <name evidence="2" type="ORF">QTG54_001727</name>
</gene>
<dbReference type="PANTHER" id="PTHR13742">
    <property type="entry name" value="RETINOBLASTOMA-ASSOCIATED PROTEIN RB -RELATED"/>
    <property type="match status" value="1"/>
</dbReference>
<dbReference type="GO" id="GO:0005634">
    <property type="term" value="C:nucleus"/>
    <property type="evidence" value="ECO:0007669"/>
    <property type="project" value="InterPro"/>
</dbReference>
<evidence type="ECO:0000313" key="3">
    <source>
        <dbReference type="Proteomes" id="UP001224775"/>
    </source>
</evidence>
<dbReference type="InterPro" id="IPR036915">
    <property type="entry name" value="Cyclin-like_sf"/>
</dbReference>
<name>A0AAD9DIV0_9STRA</name>
<evidence type="ECO:0000313" key="2">
    <source>
        <dbReference type="EMBL" id="KAK1747764.1"/>
    </source>
</evidence>
<dbReference type="PANTHER" id="PTHR13742:SF17">
    <property type="entry name" value="RE32990P-RELATED"/>
    <property type="match status" value="1"/>
</dbReference>
<accession>A0AAD9DIV0</accession>
<evidence type="ECO:0000259" key="1">
    <source>
        <dbReference type="Pfam" id="PF01857"/>
    </source>
</evidence>
<dbReference type="InterPro" id="IPR002719">
    <property type="entry name" value="RB_B"/>
</dbReference>
<proteinExistence type="predicted"/>
<dbReference type="EMBL" id="JATAAI010000002">
    <property type="protein sequence ID" value="KAK1747764.1"/>
    <property type="molecule type" value="Genomic_DNA"/>
</dbReference>
<sequence>MIAGIDDLMRIFGLLSEVDRKLFSDLCTEKALSAGNVSCDPSIVAALLVSIIKSLAAPVNSLIKITNGAGNDNVEISEDSVALRYLQYQRLMNLPFTIVQIIEQQCSDAVGKFEEKTKVNLYRYFLSCCSITTSESNGGSVTSVHYLAQFEKLLSHTLTSVCSNIQRNLEDLMDFDFLWRASTDHTLLFGGDSLVEGTAKELAWALSRTTCQAVLQDDGTDVQSCERRYRIVHQAACIDLVLVAMLKQLHPSNGDNPEPKRMRSERDPRDVKQYLLNSIGELLKYAVPDEEIVIGLNDLNITALKAATNILPFIDDGKKMMGLHESYIADHFLPCLSSHQQRQTCLSRLKERQRSIVVEKATEMLFSIPSHQPNIEKAIKLGWHVPRLQQRTYAHCHGFYQLDLSEREMLAPFVLKHYGVQESNGAANDTSRSQFDIQAICYRKHQEEHMMPPPADDLNAIHISGWKEPPLSGTERVELETWITHISSGVAPACTLTPSPRLLAYLEASSLPPQPAQTNGSTIPRALTWEMVALPVLNYCLSQAAKDFGTAGRFIISETGDHVVPCVPTHPDQMNMPSAILRLYYAALDIILHHDASKRKSNSNPSMVLNLRVHSSLFALCRFCLHKAHHLSTGHRHDILMTTENQSLVIEDIGTCPIVYYKLIDSFIKALAPGSEHASSLYEGLTLPSRIIQSLRRLQDMLLGLMWMQSCVEMTGDVELTFVGMINKLKQNPTVWKQVCPIGTEKEADNTISDDKERIFVRYVLRNLVKVTRRRTLALCVHLSVSDTSSIASKAMMVFVNMLYNRVDMFIDRHPDQLMLCSLYLVCSKMKLAPTVGFQKIKDAYMEMNESFYNTSTLNTIFYEVKLPKLPSSNDESGNIVTFYNKVFTPNVRPFWKSFVATAQ</sequence>
<dbReference type="Pfam" id="PF01857">
    <property type="entry name" value="RB_B"/>
    <property type="match status" value="1"/>
</dbReference>
<protein>
    <submittedName>
        <fullName evidence="2">Cyclin family protein</fullName>
    </submittedName>
</protein>
<dbReference type="GO" id="GO:2000134">
    <property type="term" value="P:negative regulation of G1/S transition of mitotic cell cycle"/>
    <property type="evidence" value="ECO:0007669"/>
    <property type="project" value="TreeGrafter"/>
</dbReference>
<reference evidence="2" key="1">
    <citation type="submission" date="2023-06" db="EMBL/GenBank/DDBJ databases">
        <title>Survivors Of The Sea: Transcriptome response of Skeletonema marinoi to long-term dormancy.</title>
        <authorList>
            <person name="Pinder M.I.M."/>
            <person name="Kourtchenko O."/>
            <person name="Robertson E.K."/>
            <person name="Larsson T."/>
            <person name="Maumus F."/>
            <person name="Osuna-Cruz C.M."/>
            <person name="Vancaester E."/>
            <person name="Stenow R."/>
            <person name="Vandepoele K."/>
            <person name="Ploug H."/>
            <person name="Bruchert V."/>
            <person name="Godhe A."/>
            <person name="Topel M."/>
        </authorList>
    </citation>
    <scope>NUCLEOTIDE SEQUENCE</scope>
    <source>
        <strain evidence="2">R05AC</strain>
    </source>
</reference>
<comment type="caution">
    <text evidence="2">The sequence shown here is derived from an EMBL/GenBank/DDBJ whole genome shotgun (WGS) entry which is preliminary data.</text>
</comment>
<dbReference type="GO" id="GO:0030154">
    <property type="term" value="P:cell differentiation"/>
    <property type="evidence" value="ECO:0007669"/>
    <property type="project" value="TreeGrafter"/>
</dbReference>
<dbReference type="AlphaFoldDB" id="A0AAD9DIV0"/>
<dbReference type="GO" id="GO:0000785">
    <property type="term" value="C:chromatin"/>
    <property type="evidence" value="ECO:0007669"/>
    <property type="project" value="TreeGrafter"/>
</dbReference>
<keyword evidence="3" id="KW-1185">Reference proteome</keyword>
<dbReference type="GO" id="GO:0006357">
    <property type="term" value="P:regulation of transcription by RNA polymerase II"/>
    <property type="evidence" value="ECO:0007669"/>
    <property type="project" value="InterPro"/>
</dbReference>
<dbReference type="InterPro" id="IPR028309">
    <property type="entry name" value="RB_fam"/>
</dbReference>
<dbReference type="Gene3D" id="1.10.472.10">
    <property type="entry name" value="Cyclin-like"/>
    <property type="match status" value="2"/>
</dbReference>
<dbReference type="GO" id="GO:0000977">
    <property type="term" value="F:RNA polymerase II transcription regulatory region sequence-specific DNA binding"/>
    <property type="evidence" value="ECO:0007669"/>
    <property type="project" value="TreeGrafter"/>
</dbReference>